<accession>A0A3D8T223</accession>
<dbReference type="OrthoDB" id="5428495at2759"/>
<reference evidence="10 11" key="1">
    <citation type="journal article" date="2018" name="IMA Fungus">
        <title>IMA Genome-F 9: Draft genome sequence of Annulohypoxylon stygium, Aspergillus mulundensis, Berkeleyomyces basicola (syn. Thielaviopsis basicola), Ceratocystis smalleyi, two Cercospora beticola strains, Coleophoma cylindrospora, Fusarium fracticaudum, Phialophora cf. hyalina, and Morchella septimelata.</title>
        <authorList>
            <person name="Wingfield B.D."/>
            <person name="Bills G.F."/>
            <person name="Dong Y."/>
            <person name="Huang W."/>
            <person name="Nel W.J."/>
            <person name="Swalarsk-Parry B.S."/>
            <person name="Vaghefi N."/>
            <person name="Wilken P.M."/>
            <person name="An Z."/>
            <person name="de Beer Z.W."/>
            <person name="De Vos L."/>
            <person name="Chen L."/>
            <person name="Duong T.A."/>
            <person name="Gao Y."/>
            <person name="Hammerbacher A."/>
            <person name="Kikkert J.R."/>
            <person name="Li Y."/>
            <person name="Li H."/>
            <person name="Li K."/>
            <person name="Li Q."/>
            <person name="Liu X."/>
            <person name="Ma X."/>
            <person name="Naidoo K."/>
            <person name="Pethybridge S.J."/>
            <person name="Sun J."/>
            <person name="Steenkamp E.T."/>
            <person name="van der Nest M.A."/>
            <person name="van Wyk S."/>
            <person name="Wingfield M.J."/>
            <person name="Xiong C."/>
            <person name="Yue Q."/>
            <person name="Zhang X."/>
        </authorList>
    </citation>
    <scope>NUCLEOTIDE SEQUENCE [LARGE SCALE GENOMIC DNA]</scope>
    <source>
        <strain evidence="10 11">BP5796</strain>
    </source>
</reference>
<feature type="transmembrane region" description="Helical" evidence="9">
    <location>
        <begin position="451"/>
        <end position="474"/>
    </location>
</feature>
<comment type="similarity">
    <text evidence="2 7">Belongs to the purine-cytosine permease (2.A.39) family.</text>
</comment>
<keyword evidence="11" id="KW-1185">Reference proteome</keyword>
<feature type="region of interest" description="Disordered" evidence="8">
    <location>
        <begin position="1"/>
        <end position="40"/>
    </location>
</feature>
<feature type="transmembrane region" description="Helical" evidence="9">
    <location>
        <begin position="288"/>
        <end position="311"/>
    </location>
</feature>
<dbReference type="Proteomes" id="UP000256328">
    <property type="component" value="Unassembled WGS sequence"/>
</dbReference>
<dbReference type="AlphaFoldDB" id="A0A3D8T223"/>
<dbReference type="PIRSF" id="PIRSF002744">
    <property type="entry name" value="Pur-cyt_permease"/>
    <property type="match status" value="1"/>
</dbReference>
<evidence type="ECO:0000313" key="10">
    <source>
        <dbReference type="EMBL" id="RDW92580.1"/>
    </source>
</evidence>
<dbReference type="Gene3D" id="1.10.4160.10">
    <property type="entry name" value="Hydantoin permease"/>
    <property type="match status" value="1"/>
</dbReference>
<evidence type="ECO:0000313" key="11">
    <source>
        <dbReference type="Proteomes" id="UP000256328"/>
    </source>
</evidence>
<keyword evidence="4 9" id="KW-0812">Transmembrane</keyword>
<dbReference type="PANTHER" id="PTHR31806">
    <property type="entry name" value="PURINE-CYTOSINE PERMEASE FCY2-RELATED"/>
    <property type="match status" value="1"/>
</dbReference>
<dbReference type="EMBL" id="PDLN01000002">
    <property type="protein sequence ID" value="RDW92580.1"/>
    <property type="molecule type" value="Genomic_DNA"/>
</dbReference>
<feature type="transmembrane region" description="Helical" evidence="9">
    <location>
        <begin position="146"/>
        <end position="175"/>
    </location>
</feature>
<evidence type="ECO:0000256" key="1">
    <source>
        <dbReference type="ARBA" id="ARBA00004141"/>
    </source>
</evidence>
<dbReference type="GO" id="GO:0022857">
    <property type="term" value="F:transmembrane transporter activity"/>
    <property type="evidence" value="ECO:0007669"/>
    <property type="project" value="InterPro"/>
</dbReference>
<evidence type="ECO:0000256" key="3">
    <source>
        <dbReference type="ARBA" id="ARBA00022448"/>
    </source>
</evidence>
<feature type="compositionally biased region" description="Polar residues" evidence="8">
    <location>
        <begin position="21"/>
        <end position="40"/>
    </location>
</feature>
<feature type="transmembrane region" description="Helical" evidence="9">
    <location>
        <begin position="251"/>
        <end position="276"/>
    </location>
</feature>
<comment type="caution">
    <text evidence="10">The sequence shown here is derived from an EMBL/GenBank/DDBJ whole genome shotgun (WGS) entry which is preliminary data.</text>
</comment>
<feature type="compositionally biased region" description="Polar residues" evidence="8">
    <location>
        <begin position="1"/>
        <end position="11"/>
    </location>
</feature>
<feature type="transmembrane region" description="Helical" evidence="9">
    <location>
        <begin position="486"/>
        <end position="505"/>
    </location>
</feature>
<gene>
    <name evidence="10" type="ORF">BP5796_01974</name>
</gene>
<evidence type="ECO:0000256" key="8">
    <source>
        <dbReference type="SAM" id="MobiDB-lite"/>
    </source>
</evidence>
<feature type="transmembrane region" description="Helical" evidence="9">
    <location>
        <begin position="217"/>
        <end position="239"/>
    </location>
</feature>
<dbReference type="PANTHER" id="PTHR31806:SF5">
    <property type="entry name" value="PURINE-CYTOSINE PERMEASE FCY21"/>
    <property type="match status" value="1"/>
</dbReference>
<keyword evidence="3 7" id="KW-0813">Transport</keyword>
<feature type="transmembrane region" description="Helical" evidence="9">
    <location>
        <begin position="340"/>
        <end position="361"/>
    </location>
</feature>
<feature type="transmembrane region" description="Helical" evidence="9">
    <location>
        <begin position="111"/>
        <end position="134"/>
    </location>
</feature>
<dbReference type="Pfam" id="PF02133">
    <property type="entry name" value="Transp_cyt_pur"/>
    <property type="match status" value="1"/>
</dbReference>
<evidence type="ECO:0000256" key="7">
    <source>
        <dbReference type="PIRNR" id="PIRNR002744"/>
    </source>
</evidence>
<dbReference type="InterPro" id="IPR001248">
    <property type="entry name" value="Pur-cyt_permease"/>
</dbReference>
<dbReference type="GO" id="GO:0005886">
    <property type="term" value="C:plasma membrane"/>
    <property type="evidence" value="ECO:0007669"/>
    <property type="project" value="TreeGrafter"/>
</dbReference>
<keyword evidence="5 9" id="KW-1133">Transmembrane helix</keyword>
<feature type="transmembrane region" description="Helical" evidence="9">
    <location>
        <begin position="373"/>
        <end position="391"/>
    </location>
</feature>
<comment type="subcellular location">
    <subcellularLocation>
        <location evidence="1">Membrane</location>
        <topology evidence="1">Multi-pass membrane protein</topology>
    </subcellularLocation>
</comment>
<evidence type="ECO:0000256" key="5">
    <source>
        <dbReference type="ARBA" id="ARBA00022989"/>
    </source>
</evidence>
<dbReference type="InterPro" id="IPR026030">
    <property type="entry name" value="Pur-cyt_permease_Fcy2/21/22"/>
</dbReference>
<feature type="transmembrane region" description="Helical" evidence="9">
    <location>
        <begin position="411"/>
        <end position="430"/>
    </location>
</feature>
<evidence type="ECO:0000256" key="9">
    <source>
        <dbReference type="SAM" id="Phobius"/>
    </source>
</evidence>
<protein>
    <submittedName>
        <fullName evidence="10">Uncharacterized protein</fullName>
    </submittedName>
</protein>
<feature type="transmembrane region" description="Helical" evidence="9">
    <location>
        <begin position="77"/>
        <end position="99"/>
    </location>
</feature>
<proteinExistence type="inferred from homology"/>
<name>A0A3D8T223_9HELO</name>
<sequence>MVALPNENSSRLSHDIEKHAGSTSSAQAPDAEISSSTSDIAASEKSKPLWLQILKRGGVEEGSIAPVPLAERKDTHVYHLFTMWFSGLLCLLPIVTGMVGTLSYGLSLRDASLVIVFFTLITTIPVAYMGTLGPKTGLRQMIQARYAFGLFAITVILLLNAASVSGFTVIAAIVGGQCLSAVSNNNLSWDVGIAITLIISLVLSFTGYKMLHFYEKWSWIPILISIIITVGCGGSKLKLQAETAAPEAQTILTFGCLVAGFIIPFAGIVSDFAVYITPDAPRRKTFGYVYAGMVVPSILLLVLGAAIGGAVPNVPSWSAAYEVNSVGGVLAEMLTPAKGFGKFIVVLLALSVVGNISLSMYSISLNIQMLFPWLLKVPRAVFTIITTAILIPVSMKAANSFFNSLENFLGVISYWSAAFVAIMVVEFLVFRKGDYASYDPVNWNNRKKLPSGIAALGAGLCSFALVIPSMAQIWYTGPIALKTGDIGFEFAFVISGILYVPFRMLEIKIQGRL</sequence>
<organism evidence="10 11">
    <name type="scientific">Coleophoma crateriformis</name>
    <dbReference type="NCBI Taxonomy" id="565419"/>
    <lineage>
        <taxon>Eukaryota</taxon>
        <taxon>Fungi</taxon>
        <taxon>Dikarya</taxon>
        <taxon>Ascomycota</taxon>
        <taxon>Pezizomycotina</taxon>
        <taxon>Leotiomycetes</taxon>
        <taxon>Helotiales</taxon>
        <taxon>Dermateaceae</taxon>
        <taxon>Coleophoma</taxon>
    </lineage>
</organism>
<feature type="transmembrane region" description="Helical" evidence="9">
    <location>
        <begin position="187"/>
        <end position="205"/>
    </location>
</feature>
<evidence type="ECO:0000256" key="4">
    <source>
        <dbReference type="ARBA" id="ARBA00022692"/>
    </source>
</evidence>
<evidence type="ECO:0000256" key="2">
    <source>
        <dbReference type="ARBA" id="ARBA00008974"/>
    </source>
</evidence>
<keyword evidence="6 7" id="KW-0472">Membrane</keyword>
<evidence type="ECO:0000256" key="6">
    <source>
        <dbReference type="ARBA" id="ARBA00023136"/>
    </source>
</evidence>